<proteinExistence type="predicted"/>
<organism evidence="1 2">
    <name type="scientific">Klebsiella quasipneumoniae subsp. quasipneumoniae</name>
    <dbReference type="NCBI Taxonomy" id="1667327"/>
    <lineage>
        <taxon>Bacteria</taxon>
        <taxon>Pseudomonadati</taxon>
        <taxon>Pseudomonadota</taxon>
        <taxon>Gammaproteobacteria</taxon>
        <taxon>Enterobacterales</taxon>
        <taxon>Enterobacteriaceae</taxon>
        <taxon>Klebsiella/Raoultella group</taxon>
        <taxon>Klebsiella</taxon>
        <taxon>Klebsiella pneumoniae complex</taxon>
    </lineage>
</organism>
<evidence type="ECO:0008006" key="3">
    <source>
        <dbReference type="Google" id="ProtNLM"/>
    </source>
</evidence>
<evidence type="ECO:0000313" key="2">
    <source>
        <dbReference type="Proteomes" id="UP001058353"/>
    </source>
</evidence>
<name>A0AAN1YA27_9ENTR</name>
<gene>
    <name evidence="1" type="ORF">KAM644c_51560</name>
</gene>
<dbReference type="Proteomes" id="UP001058353">
    <property type="component" value="Plasmid pKAM644_1"/>
</dbReference>
<dbReference type="AlphaFoldDB" id="A0AAN1YA27"/>
<geneLocation type="plasmid" evidence="1 2">
    <name>pKAM644_1</name>
</geneLocation>
<evidence type="ECO:0000313" key="1">
    <source>
        <dbReference type="EMBL" id="BDO16090.1"/>
    </source>
</evidence>
<dbReference type="Pfam" id="PF06986">
    <property type="entry name" value="F_T4SS_TraN"/>
    <property type="match status" value="2"/>
</dbReference>
<reference evidence="1" key="1">
    <citation type="submission" date="2022-07" db="EMBL/GenBank/DDBJ databases">
        <title>Complete genome sequence of carbapenem-resistant Klebsiella spp. in Japan.</title>
        <authorList>
            <person name="Maehana S."/>
            <person name="Suzuki M."/>
            <person name="Kitasato H."/>
        </authorList>
    </citation>
    <scope>NUCLEOTIDE SEQUENCE</scope>
    <source>
        <strain evidence="1">KAM644</strain>
        <plasmid evidence="1">pKAM644_1</plasmid>
    </source>
</reference>
<dbReference type="EMBL" id="AP026408">
    <property type="protein sequence ID" value="BDO16090.1"/>
    <property type="molecule type" value="Genomic_DNA"/>
</dbReference>
<sequence length="455" mass="48818">MTVTNEANTCVGMIPCSGGTCNTGANEQNSDFGKVAAYSSMVQNMQGDAMCSDPNDPNSCIVFSGEKQWCGRSVGFVNGLAKTDCCEAPKGAAGKLEAIILAGTMLRNTNWEKISAKLTTWTGGESGTWASMTNSVGQWTSGVSSSVGQMWQRVTEPLTSAYESIAGNVSRLIGSSTVEGGGSAVTTELTKDGLQTGGLAAIKQQLMNKAYDMLPDAIRDFVFDKTATTQLGQAVFSSAVQNFMLALNIVGWIYTAYQITKMLLEMLLACDQKEMEASIHKNQGACFVIDTDRCVKYLNVGFTKKCIKKATDMCCYNSLLSRVIMQQAYPQLGINPVESGCVGLTISQVQQLDWDKIDMTEYIESAVVAGEVPDEYAAFTESSVANMGPYKNNEAQLSSERTLESMGGSINMTKAREENVQAINGNNVDCSYLPRPSVCEVGSVYVDPVTGNSIN</sequence>
<protein>
    <recommendedName>
        <fullName evidence="3">Conjugal transfer protein TraN</fullName>
    </recommendedName>
</protein>
<dbReference type="InterPro" id="IPR014121">
    <property type="entry name" value="TraN_Ftype"/>
</dbReference>
<accession>A0AAN1YA27</accession>
<keyword evidence="1" id="KW-0614">Plasmid</keyword>